<dbReference type="GO" id="GO:0022857">
    <property type="term" value="F:transmembrane transporter activity"/>
    <property type="evidence" value="ECO:0007669"/>
    <property type="project" value="InterPro"/>
</dbReference>
<evidence type="ECO:0000313" key="9">
    <source>
        <dbReference type="Proteomes" id="UP000298213"/>
    </source>
</evidence>
<comment type="subcellular location">
    <subcellularLocation>
        <location evidence="1">Membrane</location>
        <topology evidence="1">Multi-pass membrane protein</topology>
    </subcellularLocation>
</comment>
<organism evidence="8 9">
    <name type="scientific">Sphingomonas parva</name>
    <dbReference type="NCBI Taxonomy" id="2555898"/>
    <lineage>
        <taxon>Bacteria</taxon>
        <taxon>Pseudomonadati</taxon>
        <taxon>Pseudomonadota</taxon>
        <taxon>Alphaproteobacteria</taxon>
        <taxon>Sphingomonadales</taxon>
        <taxon>Sphingomonadaceae</taxon>
        <taxon>Sphingomonas</taxon>
    </lineage>
</organism>
<dbReference type="Proteomes" id="UP000298213">
    <property type="component" value="Unassembled WGS sequence"/>
</dbReference>
<evidence type="ECO:0000256" key="2">
    <source>
        <dbReference type="ARBA" id="ARBA00022448"/>
    </source>
</evidence>
<feature type="transmembrane region" description="Helical" evidence="6">
    <location>
        <begin position="154"/>
        <end position="173"/>
    </location>
</feature>
<feature type="transmembrane region" description="Helical" evidence="6">
    <location>
        <begin position="211"/>
        <end position="229"/>
    </location>
</feature>
<evidence type="ECO:0000313" key="8">
    <source>
        <dbReference type="EMBL" id="TFI57758.1"/>
    </source>
</evidence>
<feature type="transmembrane region" description="Helical" evidence="6">
    <location>
        <begin position="249"/>
        <end position="271"/>
    </location>
</feature>
<dbReference type="InterPro" id="IPR011701">
    <property type="entry name" value="MFS"/>
</dbReference>
<keyword evidence="4 6" id="KW-1133">Transmembrane helix</keyword>
<dbReference type="Gene3D" id="1.20.1250.20">
    <property type="entry name" value="MFS general substrate transporter like domains"/>
    <property type="match status" value="2"/>
</dbReference>
<feature type="transmembrane region" description="Helical" evidence="6">
    <location>
        <begin position="341"/>
        <end position="361"/>
    </location>
</feature>
<dbReference type="CDD" id="cd17328">
    <property type="entry name" value="MFS_spinster_like"/>
    <property type="match status" value="1"/>
</dbReference>
<feature type="transmembrane region" description="Helical" evidence="6">
    <location>
        <begin position="34"/>
        <end position="56"/>
    </location>
</feature>
<dbReference type="PROSITE" id="PS50850">
    <property type="entry name" value="MFS"/>
    <property type="match status" value="1"/>
</dbReference>
<keyword evidence="2" id="KW-0813">Transport</keyword>
<keyword evidence="3 6" id="KW-0812">Transmembrane</keyword>
<evidence type="ECO:0000256" key="6">
    <source>
        <dbReference type="SAM" id="Phobius"/>
    </source>
</evidence>
<dbReference type="SUPFAM" id="SSF103473">
    <property type="entry name" value="MFS general substrate transporter"/>
    <property type="match status" value="1"/>
</dbReference>
<dbReference type="AlphaFoldDB" id="A0A4Y8ZP14"/>
<feature type="transmembrane region" description="Helical" evidence="6">
    <location>
        <begin position="308"/>
        <end position="329"/>
    </location>
</feature>
<accession>A0A4Y8ZP14</accession>
<dbReference type="Pfam" id="PF07690">
    <property type="entry name" value="MFS_1"/>
    <property type="match status" value="1"/>
</dbReference>
<keyword evidence="5 6" id="KW-0472">Membrane</keyword>
<dbReference type="InterPro" id="IPR036259">
    <property type="entry name" value="MFS_trans_sf"/>
</dbReference>
<keyword evidence="9" id="KW-1185">Reference proteome</keyword>
<dbReference type="InterPro" id="IPR020846">
    <property type="entry name" value="MFS_dom"/>
</dbReference>
<evidence type="ECO:0000256" key="5">
    <source>
        <dbReference type="ARBA" id="ARBA00023136"/>
    </source>
</evidence>
<feature type="transmembrane region" description="Helical" evidence="6">
    <location>
        <begin position="65"/>
        <end position="86"/>
    </location>
</feature>
<evidence type="ECO:0000256" key="1">
    <source>
        <dbReference type="ARBA" id="ARBA00004141"/>
    </source>
</evidence>
<dbReference type="InterPro" id="IPR044770">
    <property type="entry name" value="MFS_spinster-like"/>
</dbReference>
<feature type="domain" description="Major facilitator superfamily (MFS) profile" evidence="7">
    <location>
        <begin position="1"/>
        <end position="405"/>
    </location>
</feature>
<dbReference type="EMBL" id="SPDV01000026">
    <property type="protein sequence ID" value="TFI57758.1"/>
    <property type="molecule type" value="Genomic_DNA"/>
</dbReference>
<dbReference type="PANTHER" id="PTHR23505:SF79">
    <property type="entry name" value="PROTEIN SPINSTER"/>
    <property type="match status" value="1"/>
</dbReference>
<feature type="transmembrane region" description="Helical" evidence="6">
    <location>
        <begin position="283"/>
        <end position="302"/>
    </location>
</feature>
<dbReference type="PANTHER" id="PTHR23505">
    <property type="entry name" value="SPINSTER"/>
    <property type="match status" value="1"/>
</dbReference>
<comment type="caution">
    <text evidence="8">The sequence shown here is derived from an EMBL/GenBank/DDBJ whole genome shotgun (WGS) entry which is preliminary data.</text>
</comment>
<name>A0A4Y8ZP14_9SPHN</name>
<evidence type="ECO:0000259" key="7">
    <source>
        <dbReference type="PROSITE" id="PS50850"/>
    </source>
</evidence>
<reference evidence="8 9" key="1">
    <citation type="submission" date="2019-03" db="EMBL/GenBank/DDBJ databases">
        <title>Genome sequence of Sphingomonas sp. 17J27-24.</title>
        <authorList>
            <person name="Kim M."/>
            <person name="Maeng S."/>
            <person name="Sathiyaraj S."/>
        </authorList>
    </citation>
    <scope>NUCLEOTIDE SEQUENCE [LARGE SCALE GENOMIC DNA]</scope>
    <source>
        <strain evidence="8 9">17J27-24</strain>
    </source>
</reference>
<dbReference type="GO" id="GO:0016020">
    <property type="term" value="C:membrane"/>
    <property type="evidence" value="ECO:0007669"/>
    <property type="project" value="UniProtKB-SubCell"/>
</dbReference>
<sequence length="415" mass="44361">MLCFVYVLNFLDRQLLSILAKPIRDELGLTHGQIGLISGLYFAVFYCVIAVPVAWFADRTNRVKVLSFACALWSAATAACGVAATYPQLAAARMTVGVGEAGGVPPSYAIISDYFRPGTRGTALGLYNLGPPLGNALGVAFGASVAAAYSWRDAFIAVGAIGVVTAVIVWSTVREPRRGGLDAAPHGADPSAQPAKAPFLGTCRMFFTRPVLLLVSLATAANQFITYAAGNFATLFLMEEKGMTLDEIAIWYALLILVSMGGGIFLAGRLVDRLAPRDKRAYALIPAMGLAIAIPFFIGFIWSPRWELAMAMLILPFGLNYFYLSPAVALVQEEVRPNERVLSGALLLLVMNLVGLGLGPTYLGAASDWFRAAGHQNSLQLAFYTLVPFYFVAIVLFLALARAIGRDDASTVSPS</sequence>
<protein>
    <submittedName>
        <fullName evidence="8">MFS transporter</fullName>
    </submittedName>
</protein>
<dbReference type="OrthoDB" id="7497327at2"/>
<evidence type="ECO:0000256" key="3">
    <source>
        <dbReference type="ARBA" id="ARBA00022692"/>
    </source>
</evidence>
<gene>
    <name evidence="8" type="ORF">E2493_13400</name>
</gene>
<proteinExistence type="predicted"/>
<evidence type="ECO:0000256" key="4">
    <source>
        <dbReference type="ARBA" id="ARBA00022989"/>
    </source>
</evidence>
<feature type="transmembrane region" description="Helical" evidence="6">
    <location>
        <begin position="381"/>
        <end position="401"/>
    </location>
</feature>